<dbReference type="PROSITE" id="PS51101">
    <property type="entry name" value="PTS_EIIB_TYPE_4"/>
    <property type="match status" value="1"/>
</dbReference>
<dbReference type="GO" id="GO:0009401">
    <property type="term" value="P:phosphoenolpyruvate-dependent sugar phosphotransferase system"/>
    <property type="evidence" value="ECO:0007669"/>
    <property type="project" value="UniProtKB-KW"/>
</dbReference>
<dbReference type="STRING" id="617002.SAMN05660653_02474"/>
<keyword evidence="10" id="KW-1185">Reference proteome</keyword>
<name>A0A1G6DYC0_9BACT</name>
<protein>
    <submittedName>
        <fullName evidence="9">PTS system, mannose-specific IIB component</fullName>
    </submittedName>
</protein>
<dbReference type="Pfam" id="PF03830">
    <property type="entry name" value="PTSIIB_sorb"/>
    <property type="match status" value="1"/>
</dbReference>
<dbReference type="GO" id="GO:0005737">
    <property type="term" value="C:cytoplasm"/>
    <property type="evidence" value="ECO:0007669"/>
    <property type="project" value="UniProtKB-SubCell"/>
</dbReference>
<evidence type="ECO:0000256" key="4">
    <source>
        <dbReference type="ARBA" id="ARBA00022597"/>
    </source>
</evidence>
<dbReference type="RefSeq" id="WP_092122191.1">
    <property type="nucleotide sequence ID" value="NZ_FMXO01000014.1"/>
</dbReference>
<dbReference type="GO" id="GO:0016301">
    <property type="term" value="F:kinase activity"/>
    <property type="evidence" value="ECO:0007669"/>
    <property type="project" value="UniProtKB-KW"/>
</dbReference>
<feature type="domain" description="PTS EIIB type-4" evidence="8">
    <location>
        <begin position="1"/>
        <end position="157"/>
    </location>
</feature>
<dbReference type="InterPro" id="IPR036667">
    <property type="entry name" value="PTS_IIB_sorbose-sp_sf"/>
</dbReference>
<evidence type="ECO:0000256" key="1">
    <source>
        <dbReference type="ARBA" id="ARBA00004496"/>
    </source>
</evidence>
<evidence type="ECO:0000256" key="5">
    <source>
        <dbReference type="ARBA" id="ARBA00022679"/>
    </source>
</evidence>
<keyword evidence="6" id="KW-0598">Phosphotransferase system</keyword>
<keyword evidence="7" id="KW-0418">Kinase</keyword>
<evidence type="ECO:0000313" key="9">
    <source>
        <dbReference type="EMBL" id="SDB50131.1"/>
    </source>
</evidence>
<dbReference type="AlphaFoldDB" id="A0A1G6DYC0"/>
<organism evidence="9 10">
    <name type="scientific">Desulfonatronum thiosulfatophilum</name>
    <dbReference type="NCBI Taxonomy" id="617002"/>
    <lineage>
        <taxon>Bacteria</taxon>
        <taxon>Pseudomonadati</taxon>
        <taxon>Thermodesulfobacteriota</taxon>
        <taxon>Desulfovibrionia</taxon>
        <taxon>Desulfovibrionales</taxon>
        <taxon>Desulfonatronaceae</taxon>
        <taxon>Desulfonatronum</taxon>
    </lineage>
</organism>
<accession>A0A1G6DYC0</accession>
<evidence type="ECO:0000256" key="3">
    <source>
        <dbReference type="ARBA" id="ARBA00022490"/>
    </source>
</evidence>
<evidence type="ECO:0000256" key="2">
    <source>
        <dbReference type="ARBA" id="ARBA00022448"/>
    </source>
</evidence>
<keyword evidence="5" id="KW-0808">Transferase</keyword>
<dbReference type="Proteomes" id="UP000198771">
    <property type="component" value="Unassembled WGS sequence"/>
</dbReference>
<keyword evidence="2" id="KW-0813">Transport</keyword>
<comment type="subcellular location">
    <subcellularLocation>
        <location evidence="1">Cytoplasm</location>
    </subcellularLocation>
</comment>
<evidence type="ECO:0000256" key="7">
    <source>
        <dbReference type="ARBA" id="ARBA00022777"/>
    </source>
</evidence>
<dbReference type="GO" id="GO:0008982">
    <property type="term" value="F:protein-N(PI)-phosphohistidine-sugar phosphotransferase activity"/>
    <property type="evidence" value="ECO:0007669"/>
    <property type="project" value="InterPro"/>
</dbReference>
<dbReference type="InterPro" id="IPR004720">
    <property type="entry name" value="PTS_IIB_sorbose-sp"/>
</dbReference>
<dbReference type="OrthoDB" id="9788818at2"/>
<dbReference type="EMBL" id="FMXO01000014">
    <property type="protein sequence ID" value="SDB50131.1"/>
    <property type="molecule type" value="Genomic_DNA"/>
</dbReference>
<keyword evidence="4" id="KW-0762">Sugar transport</keyword>
<evidence type="ECO:0000259" key="8">
    <source>
        <dbReference type="PROSITE" id="PS51101"/>
    </source>
</evidence>
<gene>
    <name evidence="9" type="ORF">SAMN05660653_02474</name>
</gene>
<dbReference type="SUPFAM" id="SSF52728">
    <property type="entry name" value="PTS IIb component"/>
    <property type="match status" value="1"/>
</dbReference>
<keyword evidence="3" id="KW-0963">Cytoplasm</keyword>
<proteinExistence type="predicted"/>
<evidence type="ECO:0000313" key="10">
    <source>
        <dbReference type="Proteomes" id="UP000198771"/>
    </source>
</evidence>
<sequence length="157" mass="17450">MNWVRIDNRLVHGQVIEAWVPYLGAKSIIVVNDELAEDDLRQEIVRLAVPANVELLFTTVEGVAKFLDQCVQSKRQRGGILVLFATCGDVQRALQNGFALTTVNIGNLHYSPGKQQLCPHVALSNEDIGCLKSFCNRGIQLDFRCVPNDSTQVKASW</sequence>
<evidence type="ECO:0000256" key="6">
    <source>
        <dbReference type="ARBA" id="ARBA00022683"/>
    </source>
</evidence>
<reference evidence="9 10" key="1">
    <citation type="submission" date="2016-10" db="EMBL/GenBank/DDBJ databases">
        <authorList>
            <person name="de Groot N.N."/>
        </authorList>
    </citation>
    <scope>NUCLEOTIDE SEQUENCE [LARGE SCALE GENOMIC DNA]</scope>
    <source>
        <strain evidence="9 10">ASO4-2</strain>
    </source>
</reference>
<dbReference type="Gene3D" id="3.40.35.10">
    <property type="entry name" value="Phosphotransferase system, sorbose subfamily IIB component"/>
    <property type="match status" value="1"/>
</dbReference>